<proteinExistence type="predicted"/>
<feature type="compositionally biased region" description="Basic residues" evidence="1">
    <location>
        <begin position="54"/>
        <end position="66"/>
    </location>
</feature>
<protein>
    <submittedName>
        <fullName evidence="2">Uncharacterized protein</fullName>
    </submittedName>
</protein>
<accession>A0A6A6WZX8</accession>
<feature type="compositionally biased region" description="Low complexity" evidence="1">
    <location>
        <begin position="9"/>
        <end position="25"/>
    </location>
</feature>
<sequence>MRNHQHAHPSSVPNSSSMPPLSSSSQRVQTHRYRQSMHYHPNFLSRPPTGPRSRATRPHVGRKRKPSSSGKVSGRGPKARTVGRSRHRLANQPRMLADSRLQG</sequence>
<evidence type="ECO:0000313" key="2">
    <source>
        <dbReference type="EMBL" id="KAF2789505.1"/>
    </source>
</evidence>
<dbReference type="AlphaFoldDB" id="A0A6A6WZX8"/>
<evidence type="ECO:0000313" key="3">
    <source>
        <dbReference type="Proteomes" id="UP000799757"/>
    </source>
</evidence>
<feature type="region of interest" description="Disordered" evidence="1">
    <location>
        <begin position="1"/>
        <end position="103"/>
    </location>
</feature>
<dbReference type="EMBL" id="MU002132">
    <property type="protein sequence ID" value="KAF2789505.1"/>
    <property type="molecule type" value="Genomic_DNA"/>
</dbReference>
<evidence type="ECO:0000256" key="1">
    <source>
        <dbReference type="SAM" id="MobiDB-lite"/>
    </source>
</evidence>
<name>A0A6A6WZX8_9PLEO</name>
<reference evidence="2" key="1">
    <citation type="journal article" date="2020" name="Stud. Mycol.">
        <title>101 Dothideomycetes genomes: a test case for predicting lifestyles and emergence of pathogens.</title>
        <authorList>
            <person name="Haridas S."/>
            <person name="Albert R."/>
            <person name="Binder M."/>
            <person name="Bloem J."/>
            <person name="Labutti K."/>
            <person name="Salamov A."/>
            <person name="Andreopoulos B."/>
            <person name="Baker S."/>
            <person name="Barry K."/>
            <person name="Bills G."/>
            <person name="Bluhm B."/>
            <person name="Cannon C."/>
            <person name="Castanera R."/>
            <person name="Culley D."/>
            <person name="Daum C."/>
            <person name="Ezra D."/>
            <person name="Gonzalez J."/>
            <person name="Henrissat B."/>
            <person name="Kuo A."/>
            <person name="Liang C."/>
            <person name="Lipzen A."/>
            <person name="Lutzoni F."/>
            <person name="Magnuson J."/>
            <person name="Mondo S."/>
            <person name="Nolan M."/>
            <person name="Ohm R."/>
            <person name="Pangilinan J."/>
            <person name="Park H.-J."/>
            <person name="Ramirez L."/>
            <person name="Alfaro M."/>
            <person name="Sun H."/>
            <person name="Tritt A."/>
            <person name="Yoshinaga Y."/>
            <person name="Zwiers L.-H."/>
            <person name="Turgeon B."/>
            <person name="Goodwin S."/>
            <person name="Spatafora J."/>
            <person name="Crous P."/>
            <person name="Grigoriev I."/>
        </authorList>
    </citation>
    <scope>NUCLEOTIDE SEQUENCE</scope>
    <source>
        <strain evidence="2">CBS 109.77</strain>
    </source>
</reference>
<feature type="compositionally biased region" description="Basic residues" evidence="1">
    <location>
        <begin position="77"/>
        <end position="89"/>
    </location>
</feature>
<keyword evidence="3" id="KW-1185">Reference proteome</keyword>
<organism evidence="2 3">
    <name type="scientific">Melanomma pulvis-pyrius CBS 109.77</name>
    <dbReference type="NCBI Taxonomy" id="1314802"/>
    <lineage>
        <taxon>Eukaryota</taxon>
        <taxon>Fungi</taxon>
        <taxon>Dikarya</taxon>
        <taxon>Ascomycota</taxon>
        <taxon>Pezizomycotina</taxon>
        <taxon>Dothideomycetes</taxon>
        <taxon>Pleosporomycetidae</taxon>
        <taxon>Pleosporales</taxon>
        <taxon>Melanommataceae</taxon>
        <taxon>Melanomma</taxon>
    </lineage>
</organism>
<gene>
    <name evidence="2" type="ORF">K505DRAFT_328189</name>
</gene>
<dbReference type="Proteomes" id="UP000799757">
    <property type="component" value="Unassembled WGS sequence"/>
</dbReference>